<comment type="caution">
    <text evidence="1">The sequence shown here is derived from an EMBL/GenBank/DDBJ whole genome shotgun (WGS) entry which is preliminary data.</text>
</comment>
<protein>
    <recommendedName>
        <fullName evidence="3">Lipoprotein</fullName>
    </recommendedName>
</protein>
<accession>A0ABU3F4T2</accession>
<keyword evidence="2" id="KW-1185">Reference proteome</keyword>
<reference evidence="1 2" key="1">
    <citation type="submission" date="2023-03" db="EMBL/GenBank/DDBJ databases">
        <authorList>
            <person name="Shen W."/>
            <person name="Cai J."/>
        </authorList>
    </citation>
    <scope>NUCLEOTIDE SEQUENCE [LARGE SCALE GENOMIC DNA]</scope>
    <source>
        <strain evidence="1 2">D6-4</strain>
    </source>
</reference>
<sequence>MREVRKSNLIVSFLVAVMAFCFLFIFSGCGSQEAQGTDASTQIKVDDKTEVPEDVKNINDELARVLAFNKAKKPNSDLKFIEEIILEKDHKVKITVTEPFAVFRSFKQRRKIINNAQNLAIPIIGYHLSLTEKQNLKGLPTSVVTENGLSGRSLKGDNYDFDWFQTINGSELKSEKK</sequence>
<evidence type="ECO:0000313" key="1">
    <source>
        <dbReference type="EMBL" id="MDT2602130.1"/>
    </source>
</evidence>
<dbReference type="Proteomes" id="UP001252875">
    <property type="component" value="Unassembled WGS sequence"/>
</dbReference>
<gene>
    <name evidence="1" type="ORF">P7D85_20420</name>
</gene>
<dbReference type="RefSeq" id="WP_311821529.1">
    <property type="nucleotide sequence ID" value="NZ_JARPYF010000001.1"/>
</dbReference>
<evidence type="ECO:0008006" key="3">
    <source>
        <dbReference type="Google" id="ProtNLM"/>
    </source>
</evidence>
<name>A0ABU3F4T2_9ENTE</name>
<proteinExistence type="predicted"/>
<dbReference type="EMBL" id="JARPYI010000016">
    <property type="protein sequence ID" value="MDT2602130.1"/>
    <property type="molecule type" value="Genomic_DNA"/>
</dbReference>
<evidence type="ECO:0000313" key="2">
    <source>
        <dbReference type="Proteomes" id="UP001252875"/>
    </source>
</evidence>
<dbReference type="PROSITE" id="PS51257">
    <property type="entry name" value="PROKAR_LIPOPROTEIN"/>
    <property type="match status" value="1"/>
</dbReference>
<organism evidence="1 2">
    <name type="scientific">Enterococcus hulanensis</name>
    <dbReference type="NCBI Taxonomy" id="2559929"/>
    <lineage>
        <taxon>Bacteria</taxon>
        <taxon>Bacillati</taxon>
        <taxon>Bacillota</taxon>
        <taxon>Bacilli</taxon>
        <taxon>Lactobacillales</taxon>
        <taxon>Enterococcaceae</taxon>
        <taxon>Enterococcus</taxon>
    </lineage>
</organism>